<reference evidence="2" key="1">
    <citation type="journal article" date="2021" name="PeerJ">
        <title>Extensive microbial diversity within the chicken gut microbiome revealed by metagenomics and culture.</title>
        <authorList>
            <person name="Gilroy R."/>
            <person name="Ravi A."/>
            <person name="Getino M."/>
            <person name="Pursley I."/>
            <person name="Horton D.L."/>
            <person name="Alikhan N.F."/>
            <person name="Baker D."/>
            <person name="Gharbi K."/>
            <person name="Hall N."/>
            <person name="Watson M."/>
            <person name="Adriaenssens E.M."/>
            <person name="Foster-Nyarko E."/>
            <person name="Jarju S."/>
            <person name="Secka A."/>
            <person name="Antonio M."/>
            <person name="Oren A."/>
            <person name="Chaudhuri R.R."/>
            <person name="La Ragione R."/>
            <person name="Hildebrand F."/>
            <person name="Pallen M.J."/>
        </authorList>
    </citation>
    <scope>NUCLEOTIDE SEQUENCE</scope>
    <source>
        <strain evidence="2">CHK193-16274</strain>
    </source>
</reference>
<gene>
    <name evidence="2" type="ORF">K8V91_00415</name>
</gene>
<feature type="coiled-coil region" evidence="1">
    <location>
        <begin position="369"/>
        <end position="403"/>
    </location>
</feature>
<reference evidence="2" key="2">
    <citation type="submission" date="2021-09" db="EMBL/GenBank/DDBJ databases">
        <authorList>
            <person name="Gilroy R."/>
        </authorList>
    </citation>
    <scope>NUCLEOTIDE SEQUENCE</scope>
    <source>
        <strain evidence="2">CHK193-16274</strain>
    </source>
</reference>
<accession>A0A921GBA0</accession>
<dbReference type="Proteomes" id="UP000749320">
    <property type="component" value="Unassembled WGS sequence"/>
</dbReference>
<dbReference type="EMBL" id="DYWV01000013">
    <property type="protein sequence ID" value="HJF39359.1"/>
    <property type="molecule type" value="Genomic_DNA"/>
</dbReference>
<dbReference type="AlphaFoldDB" id="A0A921GBA0"/>
<organism evidence="2 3">
    <name type="scientific">Thomasclavelia spiroformis</name>
    <dbReference type="NCBI Taxonomy" id="29348"/>
    <lineage>
        <taxon>Bacteria</taxon>
        <taxon>Bacillati</taxon>
        <taxon>Bacillota</taxon>
        <taxon>Erysipelotrichia</taxon>
        <taxon>Erysipelotrichales</taxon>
        <taxon>Coprobacillaceae</taxon>
        <taxon>Thomasclavelia</taxon>
    </lineage>
</organism>
<evidence type="ECO:0000256" key="1">
    <source>
        <dbReference type="SAM" id="Coils"/>
    </source>
</evidence>
<keyword evidence="1" id="KW-0175">Coiled coil</keyword>
<comment type="caution">
    <text evidence="2">The sequence shown here is derived from an EMBL/GenBank/DDBJ whole genome shotgun (WGS) entry which is preliminary data.</text>
</comment>
<sequence>MSITARKINKEIKKKKCPICGIEKNVSTGFYKSSSPLYSEDGCVPICTSCVKNGVINKEDGTINIKKMKTMLQRIDKPFYIDDLDSSYKQYKKEHGFLSDDEIAKHGKDIIGIYFKNCMLRQNRNKSFSDSEKDGFIHQNSNSIKSEKERIINTYIRNMGSSEGNFLFEKDKLPEIKQTNEKKTASETKWNKKDKQNMKYVISTVGYDPFEDLGLSEYDKKYCFNILAGYCDTPGISEDGHKMHSVVEMTVLYAQCRKITEEMNTEFNKSDVDDTKISKLSSSKSTLLSSISKIAQDNNISSNYNKNSKQGQNSLSSKMKEMEENGFSEIEVNLFDIKTSEAFKQIDQISNENIANQLTLDSNEYTDIIKEQRELITTYESQLDELNEENRMLKNKIIDLETHKR</sequence>
<name>A0A921GBA0_9FIRM</name>
<evidence type="ECO:0000313" key="2">
    <source>
        <dbReference type="EMBL" id="HJF39359.1"/>
    </source>
</evidence>
<proteinExistence type="predicted"/>
<protein>
    <submittedName>
        <fullName evidence="2">Uncharacterized protein</fullName>
    </submittedName>
</protein>
<evidence type="ECO:0000313" key="3">
    <source>
        <dbReference type="Proteomes" id="UP000749320"/>
    </source>
</evidence>